<comment type="caution">
    <text evidence="1">The sequence shown here is derived from an EMBL/GenBank/DDBJ whole genome shotgun (WGS) entry which is preliminary data.</text>
</comment>
<organism evidence="1 2">
    <name type="scientific">Portunus trituberculatus</name>
    <name type="common">Swimming crab</name>
    <name type="synonym">Neptunus trituberculatus</name>
    <dbReference type="NCBI Taxonomy" id="210409"/>
    <lineage>
        <taxon>Eukaryota</taxon>
        <taxon>Metazoa</taxon>
        <taxon>Ecdysozoa</taxon>
        <taxon>Arthropoda</taxon>
        <taxon>Crustacea</taxon>
        <taxon>Multicrustacea</taxon>
        <taxon>Malacostraca</taxon>
        <taxon>Eumalacostraca</taxon>
        <taxon>Eucarida</taxon>
        <taxon>Decapoda</taxon>
        <taxon>Pleocyemata</taxon>
        <taxon>Brachyura</taxon>
        <taxon>Eubrachyura</taxon>
        <taxon>Portunoidea</taxon>
        <taxon>Portunidae</taxon>
        <taxon>Portuninae</taxon>
        <taxon>Portunus</taxon>
    </lineage>
</organism>
<reference evidence="1 2" key="1">
    <citation type="submission" date="2019-05" db="EMBL/GenBank/DDBJ databases">
        <title>Another draft genome of Portunus trituberculatus and its Hox gene families provides insights of decapod evolution.</title>
        <authorList>
            <person name="Jeong J.-H."/>
            <person name="Song I."/>
            <person name="Kim S."/>
            <person name="Choi T."/>
            <person name="Kim D."/>
            <person name="Ryu S."/>
            <person name="Kim W."/>
        </authorList>
    </citation>
    <scope>NUCLEOTIDE SEQUENCE [LARGE SCALE GENOMIC DNA]</scope>
    <source>
        <tissue evidence="1">Muscle</tissue>
    </source>
</reference>
<name>A0A5B7F9L0_PORTR</name>
<accession>A0A5B7F9L0</accession>
<protein>
    <submittedName>
        <fullName evidence="1">Uncharacterized protein</fullName>
    </submittedName>
</protein>
<sequence>MDTYYKRKHLWKANTYGPPPWRIFNNNNNITLSSSMLTLLFSGSKSPGYSDILPLIPSSSSLPRYINRLHFTPHQLSSSSPGYSDKHLVLAGSANSRSPASPCLQLKVTFVNSDSSFPYFAVFAFC</sequence>
<evidence type="ECO:0000313" key="2">
    <source>
        <dbReference type="Proteomes" id="UP000324222"/>
    </source>
</evidence>
<dbReference type="AlphaFoldDB" id="A0A5B7F9L0"/>
<proteinExistence type="predicted"/>
<dbReference type="EMBL" id="VSRR010005264">
    <property type="protein sequence ID" value="MPC41986.1"/>
    <property type="molecule type" value="Genomic_DNA"/>
</dbReference>
<gene>
    <name evidence="1" type="ORF">E2C01_035598</name>
</gene>
<keyword evidence="2" id="KW-1185">Reference proteome</keyword>
<evidence type="ECO:0000313" key="1">
    <source>
        <dbReference type="EMBL" id="MPC41986.1"/>
    </source>
</evidence>
<dbReference type="Proteomes" id="UP000324222">
    <property type="component" value="Unassembled WGS sequence"/>
</dbReference>